<sequence>MAGAFEGEPMAHFSSHEEPRRAKNLDLAKKTVKGSLPKYCRRGSRRAKQTEQQWRRRAEGQTYRHLRDFYCSGGVECECPGCSCELWTARDLRASTWDGGACPLDDLRGAKRSA</sequence>
<proteinExistence type="predicted"/>
<feature type="region of interest" description="Disordered" evidence="1">
    <location>
        <begin position="1"/>
        <end position="27"/>
    </location>
</feature>
<name>A0A383CE85_9ZZZZ</name>
<dbReference type="EMBL" id="UINC01208253">
    <property type="protein sequence ID" value="SVE30706.1"/>
    <property type="molecule type" value="Genomic_DNA"/>
</dbReference>
<accession>A0A383CE85</accession>
<feature type="non-terminal residue" evidence="2">
    <location>
        <position position="114"/>
    </location>
</feature>
<feature type="compositionally biased region" description="Basic and acidic residues" evidence="1">
    <location>
        <begin position="14"/>
        <end position="27"/>
    </location>
</feature>
<reference evidence="2" key="1">
    <citation type="submission" date="2018-05" db="EMBL/GenBank/DDBJ databases">
        <authorList>
            <person name="Lanie J.A."/>
            <person name="Ng W.-L."/>
            <person name="Kazmierczak K.M."/>
            <person name="Andrzejewski T.M."/>
            <person name="Davidsen T.M."/>
            <person name="Wayne K.J."/>
            <person name="Tettelin H."/>
            <person name="Glass J.I."/>
            <person name="Rusch D."/>
            <person name="Podicherti R."/>
            <person name="Tsui H.-C.T."/>
            <person name="Winkler M.E."/>
        </authorList>
    </citation>
    <scope>NUCLEOTIDE SEQUENCE</scope>
</reference>
<dbReference type="AlphaFoldDB" id="A0A383CE85"/>
<evidence type="ECO:0000256" key="1">
    <source>
        <dbReference type="SAM" id="MobiDB-lite"/>
    </source>
</evidence>
<organism evidence="2">
    <name type="scientific">marine metagenome</name>
    <dbReference type="NCBI Taxonomy" id="408172"/>
    <lineage>
        <taxon>unclassified sequences</taxon>
        <taxon>metagenomes</taxon>
        <taxon>ecological metagenomes</taxon>
    </lineage>
</organism>
<protein>
    <submittedName>
        <fullName evidence="2">Uncharacterized protein</fullName>
    </submittedName>
</protein>
<evidence type="ECO:0000313" key="2">
    <source>
        <dbReference type="EMBL" id="SVE30706.1"/>
    </source>
</evidence>
<gene>
    <name evidence="2" type="ORF">METZ01_LOCUS483560</name>
</gene>